<protein>
    <submittedName>
        <fullName evidence="4">RAB6-interacting golgin</fullName>
    </submittedName>
</protein>
<reference evidence="4" key="1">
    <citation type="submission" date="2017-02" db="UniProtKB">
        <authorList>
            <consortium name="WormBaseParasite"/>
        </authorList>
    </citation>
    <scope>IDENTIFICATION</scope>
</reference>
<evidence type="ECO:0000313" key="4">
    <source>
        <dbReference type="WBParaSite" id="BPAG_0000171201-mRNA-1"/>
    </source>
</evidence>
<proteinExistence type="predicted"/>
<dbReference type="WBParaSite" id="BPAG_0000171201-mRNA-1">
    <property type="protein sequence ID" value="BPAG_0000171201-mRNA-1"/>
    <property type="gene ID" value="BPAG_0000171201"/>
</dbReference>
<organism evidence="4">
    <name type="scientific">Brugia pahangi</name>
    <name type="common">Filarial nematode worm</name>
    <dbReference type="NCBI Taxonomy" id="6280"/>
    <lineage>
        <taxon>Eukaryota</taxon>
        <taxon>Metazoa</taxon>
        <taxon>Ecdysozoa</taxon>
        <taxon>Nematoda</taxon>
        <taxon>Chromadorea</taxon>
        <taxon>Rhabditida</taxon>
        <taxon>Spirurina</taxon>
        <taxon>Spiruromorpha</taxon>
        <taxon>Filarioidea</taxon>
        <taxon>Onchocercidae</taxon>
        <taxon>Brugia</taxon>
    </lineage>
</organism>
<evidence type="ECO:0000256" key="1">
    <source>
        <dbReference type="SAM" id="Coils"/>
    </source>
</evidence>
<keyword evidence="1" id="KW-0175">Coiled coil</keyword>
<dbReference type="EMBL" id="UZAD01000154">
    <property type="protein sequence ID" value="VDN82879.1"/>
    <property type="molecule type" value="Genomic_DNA"/>
</dbReference>
<name>A0A0N4T0Q4_BRUPA</name>
<evidence type="ECO:0000313" key="3">
    <source>
        <dbReference type="Proteomes" id="UP000278627"/>
    </source>
</evidence>
<evidence type="ECO:0000313" key="2">
    <source>
        <dbReference type="EMBL" id="VDN82879.1"/>
    </source>
</evidence>
<reference evidence="2 3" key="2">
    <citation type="submission" date="2018-11" db="EMBL/GenBank/DDBJ databases">
        <authorList>
            <consortium name="Pathogen Informatics"/>
        </authorList>
    </citation>
    <scope>NUCLEOTIDE SEQUENCE [LARGE SCALE GENOMIC DNA]</scope>
</reference>
<dbReference type="AlphaFoldDB" id="A0A0N4T0Q4"/>
<sequence>MASEVNELMELLNCIIQFETDIKTENNEAENWRQYLINEQEVKKFVKVKQKRHSALRNSEKEVSRLREQIRKAKKDFDYCDKQITEYITAIEAAQYELDELKQEGKDFDKIFTVVEENIMECILKTKIQIYKQTQEDKKRIVAKLELLDCVDSLPCQEDVSAVQTHNDTSTSFAHQSHET</sequence>
<gene>
    <name evidence="2" type="ORF">BPAG_LOCUS1693</name>
</gene>
<feature type="coiled-coil region" evidence="1">
    <location>
        <begin position="56"/>
        <end position="104"/>
    </location>
</feature>
<dbReference type="Proteomes" id="UP000278627">
    <property type="component" value="Unassembled WGS sequence"/>
</dbReference>
<accession>A0A0N4T0Q4</accession>
<keyword evidence="3" id="KW-1185">Reference proteome</keyword>